<dbReference type="Proteomes" id="UP000306441">
    <property type="component" value="Unassembled WGS sequence"/>
</dbReference>
<evidence type="ECO:0000313" key="5">
    <source>
        <dbReference type="Proteomes" id="UP000306441"/>
    </source>
</evidence>
<keyword evidence="1 2" id="KW-0732">Signal</keyword>
<dbReference type="RefSeq" id="WP_136360183.1">
    <property type="nucleotide sequence ID" value="NZ_SSNY01000017.1"/>
</dbReference>
<dbReference type="SUPFAM" id="SSF56925">
    <property type="entry name" value="OMPA-like"/>
    <property type="match status" value="1"/>
</dbReference>
<organism evidence="4 5">
    <name type="scientific">Ollibium composti</name>
    <dbReference type="NCBI Taxonomy" id="2675109"/>
    <lineage>
        <taxon>Bacteria</taxon>
        <taxon>Pseudomonadati</taxon>
        <taxon>Pseudomonadota</taxon>
        <taxon>Alphaproteobacteria</taxon>
        <taxon>Hyphomicrobiales</taxon>
        <taxon>Phyllobacteriaceae</taxon>
        <taxon>Ollibium</taxon>
    </lineage>
</organism>
<feature type="domain" description="Outer membrane protein beta-barrel" evidence="3">
    <location>
        <begin position="47"/>
        <end position="280"/>
    </location>
</feature>
<proteinExistence type="predicted"/>
<dbReference type="Pfam" id="PF13505">
    <property type="entry name" value="OMP_b-brl"/>
    <property type="match status" value="1"/>
</dbReference>
<gene>
    <name evidence="4" type="ORF">E6C48_21160</name>
</gene>
<evidence type="ECO:0000256" key="2">
    <source>
        <dbReference type="SAM" id="SignalP"/>
    </source>
</evidence>
<keyword evidence="5" id="KW-1185">Reference proteome</keyword>
<feature type="chain" id="PRO_5045581959" evidence="2">
    <location>
        <begin position="26"/>
        <end position="283"/>
    </location>
</feature>
<evidence type="ECO:0000313" key="4">
    <source>
        <dbReference type="EMBL" id="THF54621.1"/>
    </source>
</evidence>
<dbReference type="Gene3D" id="2.40.160.20">
    <property type="match status" value="1"/>
</dbReference>
<dbReference type="InterPro" id="IPR027385">
    <property type="entry name" value="Beta-barrel_OMP"/>
</dbReference>
<reference evidence="4 5" key="1">
    <citation type="submission" date="2019-04" db="EMBL/GenBank/DDBJ databases">
        <title>Mesorhizobium composti sp. nov., isolated from compost.</title>
        <authorList>
            <person name="Lin S.-Y."/>
            <person name="Hameed A."/>
            <person name="Hsieh Y.-T."/>
            <person name="Young C.-C."/>
        </authorList>
    </citation>
    <scope>NUCLEOTIDE SEQUENCE [LARGE SCALE GENOMIC DNA]</scope>
    <source>
        <strain evidence="4 5">CC-YTH430</strain>
    </source>
</reference>
<evidence type="ECO:0000256" key="1">
    <source>
        <dbReference type="ARBA" id="ARBA00022729"/>
    </source>
</evidence>
<feature type="signal peptide" evidence="2">
    <location>
        <begin position="1"/>
        <end position="25"/>
    </location>
</feature>
<evidence type="ECO:0000259" key="3">
    <source>
        <dbReference type="Pfam" id="PF13505"/>
    </source>
</evidence>
<dbReference type="InterPro" id="IPR011250">
    <property type="entry name" value="OMP/PagP_B-barrel"/>
</dbReference>
<sequence>MTTKLRIVLALAAAASALPLSGALAADYDPPIYVDEAPEYVPVEVGSGWYLRGDVGYVFNSRAGNIDYRTFDPGPPGSYSDNNFATRSMKTDVAFGGGIGYHFTDWLRADATVEGFDAKFNGTTVSDGPCTGAQPATTTCRSEDSSKFTTIGIMANGYVDLGTYSGFTPYVGGGLGYSLVHWKGLDSNLYCVGADCTTAASVASSQNGGEKDWRFTYALMAGVAYDISKNLKLDVGYKYKHIQGGNMFGWDAGSAAAGATGIQGRDGGFDTHEFKVGLRYDLW</sequence>
<protein>
    <submittedName>
        <fullName evidence="4">Porin family protein</fullName>
    </submittedName>
</protein>
<accession>A0ABY2Q1A7</accession>
<dbReference type="EMBL" id="SSNY01000017">
    <property type="protein sequence ID" value="THF54621.1"/>
    <property type="molecule type" value="Genomic_DNA"/>
</dbReference>
<comment type="caution">
    <text evidence="4">The sequence shown here is derived from an EMBL/GenBank/DDBJ whole genome shotgun (WGS) entry which is preliminary data.</text>
</comment>
<name>A0ABY2Q1A7_9HYPH</name>